<feature type="signal peptide" evidence="2">
    <location>
        <begin position="1"/>
        <end position="22"/>
    </location>
</feature>
<gene>
    <name evidence="3" type="ORF">BOW52_09505</name>
</gene>
<organism evidence="3 4">
    <name type="scientific">Solemya elarraichensis gill symbiont</name>
    <dbReference type="NCBI Taxonomy" id="1918949"/>
    <lineage>
        <taxon>Bacteria</taxon>
        <taxon>Pseudomonadati</taxon>
        <taxon>Pseudomonadota</taxon>
        <taxon>Gammaproteobacteria</taxon>
        <taxon>sulfur-oxidizing symbionts</taxon>
    </lineage>
</organism>
<dbReference type="Proteomes" id="UP000190198">
    <property type="component" value="Unassembled WGS sequence"/>
</dbReference>
<feature type="region of interest" description="Disordered" evidence="1">
    <location>
        <begin position="89"/>
        <end position="112"/>
    </location>
</feature>
<name>A0A1T2KYV4_9GAMM</name>
<keyword evidence="2" id="KW-0732">Signal</keyword>
<sequence length="125" mass="14088">MFSVKKLTAAILLASMAGTAIAEQTREGDLDKGLMAISKTLNDGLDALGPPPDEGPWTEYNKRRSPILNRFYRQKDALLKAYEAADHPAMTANKESDHDRINNRPPNQKKGWIYKYKATKVERIE</sequence>
<reference evidence="3 4" key="1">
    <citation type="submission" date="2016-11" db="EMBL/GenBank/DDBJ databases">
        <title>Mixed transmission modes and dynamic genome evolution in an obligate animal-bacterial symbiosis.</title>
        <authorList>
            <person name="Russell S.L."/>
            <person name="Corbett-Detig R.B."/>
            <person name="Cavanaugh C.M."/>
        </authorList>
    </citation>
    <scope>NUCLEOTIDE SEQUENCE [LARGE SCALE GENOMIC DNA]</scope>
    <source>
        <strain evidence="3">Sp-SM6</strain>
    </source>
</reference>
<comment type="caution">
    <text evidence="3">The sequence shown here is derived from an EMBL/GenBank/DDBJ whole genome shotgun (WGS) entry which is preliminary data.</text>
</comment>
<evidence type="ECO:0000256" key="1">
    <source>
        <dbReference type="SAM" id="MobiDB-lite"/>
    </source>
</evidence>
<evidence type="ECO:0000313" key="4">
    <source>
        <dbReference type="Proteomes" id="UP000190198"/>
    </source>
</evidence>
<proteinExistence type="predicted"/>
<dbReference type="RefSeq" id="WP_078477504.1">
    <property type="nucleotide sequence ID" value="NZ_MPRK01000230.1"/>
</dbReference>
<evidence type="ECO:0000313" key="3">
    <source>
        <dbReference type="EMBL" id="OOZ38048.1"/>
    </source>
</evidence>
<dbReference type="AlphaFoldDB" id="A0A1T2KYV4"/>
<protein>
    <submittedName>
        <fullName evidence="3">Uncharacterized protein</fullName>
    </submittedName>
</protein>
<evidence type="ECO:0000256" key="2">
    <source>
        <dbReference type="SAM" id="SignalP"/>
    </source>
</evidence>
<feature type="chain" id="PRO_5012752397" evidence="2">
    <location>
        <begin position="23"/>
        <end position="125"/>
    </location>
</feature>
<dbReference type="EMBL" id="MPRK01000230">
    <property type="protein sequence ID" value="OOZ38048.1"/>
    <property type="molecule type" value="Genomic_DNA"/>
</dbReference>
<keyword evidence="4" id="KW-1185">Reference proteome</keyword>
<accession>A0A1T2KYV4</accession>